<dbReference type="SUPFAM" id="SSF52172">
    <property type="entry name" value="CheY-like"/>
    <property type="match status" value="1"/>
</dbReference>
<evidence type="ECO:0000256" key="4">
    <source>
        <dbReference type="ARBA" id="ARBA00023163"/>
    </source>
</evidence>
<keyword evidence="9" id="KW-1185">Reference proteome</keyword>
<dbReference type="CDD" id="cd06170">
    <property type="entry name" value="LuxR_C_like"/>
    <property type="match status" value="1"/>
</dbReference>
<feature type="domain" description="HTH luxR-type" evidence="6">
    <location>
        <begin position="150"/>
        <end position="215"/>
    </location>
</feature>
<dbReference type="InterPro" id="IPR039420">
    <property type="entry name" value="WalR-like"/>
</dbReference>
<dbReference type="PANTHER" id="PTHR43214">
    <property type="entry name" value="TWO-COMPONENT RESPONSE REGULATOR"/>
    <property type="match status" value="1"/>
</dbReference>
<dbReference type="Pfam" id="PF00196">
    <property type="entry name" value="GerE"/>
    <property type="match status" value="1"/>
</dbReference>
<proteinExistence type="predicted"/>
<protein>
    <submittedName>
        <fullName evidence="8">Response regulator transcription factor</fullName>
    </submittedName>
</protein>
<feature type="modified residue" description="4-aspartylphosphate" evidence="5">
    <location>
        <position position="56"/>
    </location>
</feature>
<dbReference type="PROSITE" id="PS50110">
    <property type="entry name" value="RESPONSE_REGULATORY"/>
    <property type="match status" value="1"/>
</dbReference>
<dbReference type="Gene3D" id="3.40.50.2300">
    <property type="match status" value="1"/>
</dbReference>
<dbReference type="InterPro" id="IPR016032">
    <property type="entry name" value="Sig_transdc_resp-reg_C-effctor"/>
</dbReference>
<gene>
    <name evidence="8" type="ORF">GCM10023169_09140</name>
</gene>
<evidence type="ECO:0000256" key="2">
    <source>
        <dbReference type="ARBA" id="ARBA00023015"/>
    </source>
</evidence>
<evidence type="ECO:0000259" key="7">
    <source>
        <dbReference type="PROSITE" id="PS50110"/>
    </source>
</evidence>
<evidence type="ECO:0000256" key="1">
    <source>
        <dbReference type="ARBA" id="ARBA00022553"/>
    </source>
</evidence>
<evidence type="ECO:0000259" key="6">
    <source>
        <dbReference type="PROSITE" id="PS50043"/>
    </source>
</evidence>
<dbReference type="EMBL" id="BAABGN010000002">
    <property type="protein sequence ID" value="GAA4418958.1"/>
    <property type="molecule type" value="Genomic_DNA"/>
</dbReference>
<dbReference type="SMART" id="SM00448">
    <property type="entry name" value="REC"/>
    <property type="match status" value="1"/>
</dbReference>
<dbReference type="InterPro" id="IPR011006">
    <property type="entry name" value="CheY-like_superfamily"/>
</dbReference>
<dbReference type="SUPFAM" id="SSF46894">
    <property type="entry name" value="C-terminal effector domain of the bipartite response regulators"/>
    <property type="match status" value="1"/>
</dbReference>
<accession>A0ABP8KY07</accession>
<evidence type="ECO:0000256" key="3">
    <source>
        <dbReference type="ARBA" id="ARBA00023125"/>
    </source>
</evidence>
<dbReference type="Pfam" id="PF00072">
    <property type="entry name" value="Response_reg"/>
    <property type="match status" value="1"/>
</dbReference>
<dbReference type="Proteomes" id="UP001500622">
    <property type="component" value="Unassembled WGS sequence"/>
</dbReference>
<keyword evidence="2" id="KW-0805">Transcription regulation</keyword>
<feature type="domain" description="Response regulatory" evidence="7">
    <location>
        <begin position="6"/>
        <end position="119"/>
    </location>
</feature>
<dbReference type="InterPro" id="IPR058245">
    <property type="entry name" value="NreC/VraR/RcsB-like_REC"/>
</dbReference>
<evidence type="ECO:0000313" key="9">
    <source>
        <dbReference type="Proteomes" id="UP001500622"/>
    </source>
</evidence>
<dbReference type="CDD" id="cd17535">
    <property type="entry name" value="REC_NarL-like"/>
    <property type="match status" value="1"/>
</dbReference>
<name>A0ABP8KY07_9MICO</name>
<keyword evidence="1 5" id="KW-0597">Phosphoprotein</keyword>
<reference evidence="9" key="1">
    <citation type="journal article" date="2019" name="Int. J. Syst. Evol. Microbiol.">
        <title>The Global Catalogue of Microorganisms (GCM) 10K type strain sequencing project: providing services to taxonomists for standard genome sequencing and annotation.</title>
        <authorList>
            <consortium name="The Broad Institute Genomics Platform"/>
            <consortium name="The Broad Institute Genome Sequencing Center for Infectious Disease"/>
            <person name="Wu L."/>
            <person name="Ma J."/>
        </authorList>
    </citation>
    <scope>NUCLEOTIDE SEQUENCE [LARGE SCALE GENOMIC DNA]</scope>
    <source>
        <strain evidence="9">JCM 17810</strain>
    </source>
</reference>
<comment type="caution">
    <text evidence="8">The sequence shown here is derived from an EMBL/GenBank/DDBJ whole genome shotgun (WGS) entry which is preliminary data.</text>
</comment>
<dbReference type="PRINTS" id="PR00038">
    <property type="entry name" value="HTHLUXR"/>
</dbReference>
<keyword evidence="3" id="KW-0238">DNA-binding</keyword>
<dbReference type="PROSITE" id="PS00622">
    <property type="entry name" value="HTH_LUXR_1"/>
    <property type="match status" value="1"/>
</dbReference>
<dbReference type="SMART" id="SM00421">
    <property type="entry name" value="HTH_LUXR"/>
    <property type="match status" value="1"/>
</dbReference>
<dbReference type="InterPro" id="IPR001789">
    <property type="entry name" value="Sig_transdc_resp-reg_receiver"/>
</dbReference>
<sequence length="220" mass="22993">MGAVIRVLLADDDPLVRSGLRLMLAAGDLEVVGEVGDGSQVADAVARLAPDVVLMDIRMPLLDGIAATRSLRSPGLAVLVLTTFGHDRAVLEALRAGAAGYLLKDTPPTEIVAAIRKVADGEPVLSPAVTRSLIARATAPDEPGTRSRDALEALEALTARERDVALAVAEGLSNGEIAERLHLSTSSVKAHLSSALTRLGLDNRVQLAILAHSARCDQPR</sequence>
<organism evidence="8 9">
    <name type="scientific">Georgenia halophila</name>
    <dbReference type="NCBI Taxonomy" id="620889"/>
    <lineage>
        <taxon>Bacteria</taxon>
        <taxon>Bacillati</taxon>
        <taxon>Actinomycetota</taxon>
        <taxon>Actinomycetes</taxon>
        <taxon>Micrococcales</taxon>
        <taxon>Bogoriellaceae</taxon>
        <taxon>Georgenia</taxon>
    </lineage>
</organism>
<evidence type="ECO:0000256" key="5">
    <source>
        <dbReference type="PROSITE-ProRule" id="PRU00169"/>
    </source>
</evidence>
<evidence type="ECO:0000313" key="8">
    <source>
        <dbReference type="EMBL" id="GAA4418958.1"/>
    </source>
</evidence>
<dbReference type="PROSITE" id="PS50043">
    <property type="entry name" value="HTH_LUXR_2"/>
    <property type="match status" value="1"/>
</dbReference>
<keyword evidence="4" id="KW-0804">Transcription</keyword>
<dbReference type="PANTHER" id="PTHR43214:SF24">
    <property type="entry name" value="TRANSCRIPTIONAL REGULATORY PROTEIN NARL-RELATED"/>
    <property type="match status" value="1"/>
</dbReference>
<dbReference type="InterPro" id="IPR000792">
    <property type="entry name" value="Tscrpt_reg_LuxR_C"/>
</dbReference>